<proteinExistence type="predicted"/>
<gene>
    <name evidence="1" type="ORF">VaNZ11_008687</name>
</gene>
<reference evidence="1 2" key="1">
    <citation type="journal article" date="2023" name="IScience">
        <title>Expanded male sex-determining region conserved during the evolution of homothallism in the green alga Volvox.</title>
        <authorList>
            <person name="Yamamoto K."/>
            <person name="Matsuzaki R."/>
            <person name="Mahakham W."/>
            <person name="Heman W."/>
            <person name="Sekimoto H."/>
            <person name="Kawachi M."/>
            <person name="Minakuchi Y."/>
            <person name="Toyoda A."/>
            <person name="Nozaki H."/>
        </authorList>
    </citation>
    <scope>NUCLEOTIDE SEQUENCE [LARGE SCALE GENOMIC DNA]</scope>
    <source>
        <strain evidence="1 2">NIES-4468</strain>
    </source>
</reference>
<keyword evidence="2" id="KW-1185">Reference proteome</keyword>
<name>A0ABQ5S5M5_9CHLO</name>
<dbReference type="Proteomes" id="UP001165090">
    <property type="component" value="Unassembled WGS sequence"/>
</dbReference>
<comment type="caution">
    <text evidence="1">The sequence shown here is derived from an EMBL/GenBank/DDBJ whole genome shotgun (WGS) entry which is preliminary data.</text>
</comment>
<dbReference type="EMBL" id="BSDZ01000022">
    <property type="protein sequence ID" value="GLI65208.1"/>
    <property type="molecule type" value="Genomic_DNA"/>
</dbReference>
<accession>A0ABQ5S5M5</accession>
<organism evidence="1 2">
    <name type="scientific">Volvox africanus</name>
    <dbReference type="NCBI Taxonomy" id="51714"/>
    <lineage>
        <taxon>Eukaryota</taxon>
        <taxon>Viridiplantae</taxon>
        <taxon>Chlorophyta</taxon>
        <taxon>core chlorophytes</taxon>
        <taxon>Chlorophyceae</taxon>
        <taxon>CS clade</taxon>
        <taxon>Chlamydomonadales</taxon>
        <taxon>Volvocaceae</taxon>
        <taxon>Volvox</taxon>
    </lineage>
</organism>
<protein>
    <submittedName>
        <fullName evidence="1">Uncharacterized protein</fullName>
    </submittedName>
</protein>
<evidence type="ECO:0000313" key="2">
    <source>
        <dbReference type="Proteomes" id="UP001165090"/>
    </source>
</evidence>
<evidence type="ECO:0000313" key="1">
    <source>
        <dbReference type="EMBL" id="GLI65208.1"/>
    </source>
</evidence>
<sequence length="164" mass="17814">MVPSGRFVKHPQFTYDHTGWGNSRDRCAQLTPSSLGIGGVPPLPMQHASSPDTSVQVRPIPGLGSLMHRSLTPLIGPVPRYDSFQISTAPLSPMHPAFPIASQPHSRLSYMCTTTTSSLLWLWGPLRFPALHISLVSTSVQARPKPYLGCLMHRSLALLLGSVP</sequence>